<dbReference type="RefSeq" id="WP_174624739.1">
    <property type="nucleotide sequence ID" value="NZ_CADCXN010000035.1"/>
</dbReference>
<dbReference type="AlphaFoldDB" id="A0A8S0X740"/>
<evidence type="ECO:0000313" key="2">
    <source>
        <dbReference type="EMBL" id="CAA9889755.1"/>
    </source>
</evidence>
<name>A0A8S0X740_9GAMM</name>
<keyword evidence="3" id="KW-1185">Reference proteome</keyword>
<comment type="caution">
    <text evidence="2">The sequence shown here is derived from an EMBL/GenBank/DDBJ whole genome shotgun (WGS) entry which is preliminary data.</text>
</comment>
<reference evidence="2 3" key="1">
    <citation type="submission" date="2020-02" db="EMBL/GenBank/DDBJ databases">
        <authorList>
            <person name="Hogendoorn C."/>
        </authorList>
    </citation>
    <scope>NUCLEOTIDE SEQUENCE [LARGE SCALE GENOMIC DNA]</scope>
    <source>
        <strain evidence="2">METHB21</strain>
    </source>
</reference>
<feature type="region of interest" description="Disordered" evidence="1">
    <location>
        <begin position="12"/>
        <end position="39"/>
    </location>
</feature>
<evidence type="ECO:0000256" key="1">
    <source>
        <dbReference type="SAM" id="MobiDB-lite"/>
    </source>
</evidence>
<dbReference type="Proteomes" id="UP000494216">
    <property type="component" value="Unassembled WGS sequence"/>
</dbReference>
<proteinExistence type="predicted"/>
<sequence>MLELLSTLVLFPPDDTASTLNPGHPGADNPQGPSQHDSINLGAWFRIPYEGPE</sequence>
<accession>A0A8S0X740</accession>
<evidence type="ECO:0000313" key="3">
    <source>
        <dbReference type="Proteomes" id="UP000494216"/>
    </source>
</evidence>
<dbReference type="EMBL" id="CADCXN010000035">
    <property type="protein sequence ID" value="CAA9889755.1"/>
    <property type="molecule type" value="Genomic_DNA"/>
</dbReference>
<protein>
    <submittedName>
        <fullName evidence="2">Uncharacterized protein</fullName>
    </submittedName>
</protein>
<gene>
    <name evidence="2" type="ORF">METHB2_130020</name>
</gene>
<organism evidence="2 3">
    <name type="scientific">Candidatus Methylobacter favarea</name>
    <dbReference type="NCBI Taxonomy" id="2707345"/>
    <lineage>
        <taxon>Bacteria</taxon>
        <taxon>Pseudomonadati</taxon>
        <taxon>Pseudomonadota</taxon>
        <taxon>Gammaproteobacteria</taxon>
        <taxon>Methylococcales</taxon>
        <taxon>Methylococcaceae</taxon>
        <taxon>Methylobacter</taxon>
    </lineage>
</organism>